<keyword evidence="4" id="KW-1133">Transmembrane helix</keyword>
<reference evidence="6 7" key="1">
    <citation type="submission" date="2019-02" db="EMBL/GenBank/DDBJ databases">
        <title>Paenibacillus sp. nov., isolated from surface-sterilized tissue of Thalictrum simplex L.</title>
        <authorList>
            <person name="Tuo L."/>
        </authorList>
    </citation>
    <scope>NUCLEOTIDE SEQUENCE [LARGE SCALE GENOMIC DNA]</scope>
    <source>
        <strain evidence="6 7">N2SHLJ1</strain>
    </source>
</reference>
<evidence type="ECO:0000256" key="1">
    <source>
        <dbReference type="ARBA" id="ARBA00009716"/>
    </source>
</evidence>
<dbReference type="PANTHER" id="PTHR43819:SF1">
    <property type="entry name" value="ARCHAEAL-TYPE GLUTAMATE SYNTHASE [NADPH]"/>
    <property type="match status" value="1"/>
</dbReference>
<comment type="caution">
    <text evidence="6">The sequence shown here is derived from an EMBL/GenBank/DDBJ whole genome shotgun (WGS) entry which is preliminary data.</text>
</comment>
<evidence type="ECO:0000256" key="3">
    <source>
        <dbReference type="SAM" id="MobiDB-lite"/>
    </source>
</evidence>
<dbReference type="PIRSF" id="PIRSF006429">
    <property type="entry name" value="GOGAT_lg_2"/>
    <property type="match status" value="1"/>
</dbReference>
<dbReference type="AlphaFoldDB" id="A0A4Q9DYA3"/>
<keyword evidence="4" id="KW-0812">Transmembrane</keyword>
<evidence type="ECO:0000259" key="5">
    <source>
        <dbReference type="Pfam" id="PF01645"/>
    </source>
</evidence>
<feature type="domain" description="Glutamate synthase" evidence="5">
    <location>
        <begin position="156"/>
        <end position="490"/>
    </location>
</feature>
<protein>
    <submittedName>
        <fullName evidence="6">FMN-binding glutamate synthase family protein</fullName>
    </submittedName>
</protein>
<dbReference type="InterPro" id="IPR013785">
    <property type="entry name" value="Aldolase_TIM"/>
</dbReference>
<dbReference type="Proteomes" id="UP000293142">
    <property type="component" value="Unassembled WGS sequence"/>
</dbReference>
<dbReference type="Pfam" id="PF01645">
    <property type="entry name" value="Glu_synthase"/>
    <property type="match status" value="1"/>
</dbReference>
<keyword evidence="4" id="KW-0472">Membrane</keyword>
<evidence type="ECO:0000313" key="6">
    <source>
        <dbReference type="EMBL" id="TBL81375.1"/>
    </source>
</evidence>
<dbReference type="GO" id="GO:0006537">
    <property type="term" value="P:glutamate biosynthetic process"/>
    <property type="evidence" value="ECO:0007669"/>
    <property type="project" value="InterPro"/>
</dbReference>
<comment type="similarity">
    <text evidence="1 2">Belongs to the glutamate synthase family.</text>
</comment>
<dbReference type="SUPFAM" id="SSF51395">
    <property type="entry name" value="FMN-linked oxidoreductases"/>
    <property type="match status" value="1"/>
</dbReference>
<feature type="transmembrane region" description="Helical" evidence="4">
    <location>
        <begin position="6"/>
        <end position="28"/>
    </location>
</feature>
<dbReference type="GO" id="GO:0015930">
    <property type="term" value="F:glutamate synthase activity"/>
    <property type="evidence" value="ECO:0007669"/>
    <property type="project" value="InterPro"/>
</dbReference>
<gene>
    <name evidence="6" type="ORF">EYB31_04665</name>
</gene>
<feature type="region of interest" description="Disordered" evidence="3">
    <location>
        <begin position="528"/>
        <end position="548"/>
    </location>
</feature>
<organism evidence="6 7">
    <name type="scientific">Paenibacillus thalictri</name>
    <dbReference type="NCBI Taxonomy" id="2527873"/>
    <lineage>
        <taxon>Bacteria</taxon>
        <taxon>Bacillati</taxon>
        <taxon>Bacillota</taxon>
        <taxon>Bacilli</taxon>
        <taxon>Bacillales</taxon>
        <taxon>Paenibacillaceae</taxon>
        <taxon>Paenibacillus</taxon>
    </lineage>
</organism>
<dbReference type="RefSeq" id="WP_131012087.1">
    <property type="nucleotide sequence ID" value="NZ_SIRE01000003.1"/>
</dbReference>
<dbReference type="OrthoDB" id="9758182at2"/>
<keyword evidence="7" id="KW-1185">Reference proteome</keyword>
<dbReference type="CDD" id="cd02808">
    <property type="entry name" value="GltS_FMN"/>
    <property type="match status" value="1"/>
</dbReference>
<dbReference type="Gene3D" id="3.20.20.70">
    <property type="entry name" value="Aldolase class I"/>
    <property type="match status" value="1"/>
</dbReference>
<evidence type="ECO:0000256" key="4">
    <source>
        <dbReference type="SAM" id="Phobius"/>
    </source>
</evidence>
<evidence type="ECO:0000256" key="2">
    <source>
        <dbReference type="PIRNR" id="PIRNR006429"/>
    </source>
</evidence>
<dbReference type="EMBL" id="SIRE01000003">
    <property type="protein sequence ID" value="TBL81375.1"/>
    <property type="molecule type" value="Genomic_DNA"/>
</dbReference>
<dbReference type="PANTHER" id="PTHR43819">
    <property type="entry name" value="ARCHAEAL-TYPE GLUTAMATE SYNTHASE [NADPH]"/>
    <property type="match status" value="1"/>
</dbReference>
<accession>A0A4Q9DYA3</accession>
<sequence length="548" mass="60354">MTFIDVLGIIAAFIVIAVAALLLQLFIISRRPQHSIIRSHPFLGWVRYLLEKLGPEFRQYWFDDDADGKPFSRYDYVGLVFSAKYRTDLIGFGSKRDFDKPGFYIANAMFPLLSDQLSVAQEENVKSKKYQIEREGLFSRTERMIDDTTPRWLYNETDAVIVGKNRRHPWKLQGMFGASATSYGAIGENYILSTGQGAALAGGSWINTGEGGVVPEHLASGADVVAQIGPGLFGYRDEKGQFSKEQFALYAAEDHVKAFELKFAQGAKIRGGHLEGSKVTAKIAAIRKVPIGQTVNSPNRFAFLDNAEHTLAFVREMQELGGKPVGLKIVIGQQDELERLMEAMVRLDIYPDFITVDGSEGGSGATYKSMADTMGMPLIPALITFIDTAHKFGVRDQFAVFASGKLISPDKVAIALAIGADAVNSARGFMMANGCIMALQCHTGKCPSGIATTHPKYQDALVPAEKQWRVMNYIISMRYGLYSLAAAAGLDSPRKFTREHIQFINEFGAARKLSDLFPIPAPYLQRKQGTVRPEQQPHLGAEQSGLSL</sequence>
<proteinExistence type="inferred from homology"/>
<dbReference type="InterPro" id="IPR024188">
    <property type="entry name" value="GltB"/>
</dbReference>
<evidence type="ECO:0000313" key="7">
    <source>
        <dbReference type="Proteomes" id="UP000293142"/>
    </source>
</evidence>
<dbReference type="InterPro" id="IPR002932">
    <property type="entry name" value="Glu_synthdom"/>
</dbReference>
<name>A0A4Q9DYA3_9BACL</name>